<proteinExistence type="predicted"/>
<dbReference type="PANTHER" id="PTHR46060:SF2">
    <property type="entry name" value="HISTONE-LYSINE N-METHYLTRANSFERASE SETMAR"/>
    <property type="match status" value="1"/>
</dbReference>
<keyword evidence="2" id="KW-1185">Reference proteome</keyword>
<organism evidence="1 2">
    <name type="scientific">Eumeta variegata</name>
    <name type="common">Bagworm moth</name>
    <name type="synonym">Eumeta japonica</name>
    <dbReference type="NCBI Taxonomy" id="151549"/>
    <lineage>
        <taxon>Eukaryota</taxon>
        <taxon>Metazoa</taxon>
        <taxon>Ecdysozoa</taxon>
        <taxon>Arthropoda</taxon>
        <taxon>Hexapoda</taxon>
        <taxon>Insecta</taxon>
        <taxon>Pterygota</taxon>
        <taxon>Neoptera</taxon>
        <taxon>Endopterygota</taxon>
        <taxon>Lepidoptera</taxon>
        <taxon>Glossata</taxon>
        <taxon>Ditrysia</taxon>
        <taxon>Tineoidea</taxon>
        <taxon>Psychidae</taxon>
        <taxon>Oiketicinae</taxon>
        <taxon>Eumeta</taxon>
    </lineage>
</organism>
<dbReference type="GO" id="GO:0044774">
    <property type="term" value="P:mitotic DNA integrity checkpoint signaling"/>
    <property type="evidence" value="ECO:0007669"/>
    <property type="project" value="TreeGrafter"/>
</dbReference>
<dbReference type="GO" id="GO:0042800">
    <property type="term" value="F:histone H3K4 methyltransferase activity"/>
    <property type="evidence" value="ECO:0007669"/>
    <property type="project" value="TreeGrafter"/>
</dbReference>
<protein>
    <submittedName>
        <fullName evidence="1">Mariner Mos1 transposase</fullName>
    </submittedName>
</protein>
<dbReference type="GO" id="GO:0006303">
    <property type="term" value="P:double-strand break repair via nonhomologous end joining"/>
    <property type="evidence" value="ECO:0007669"/>
    <property type="project" value="TreeGrafter"/>
</dbReference>
<dbReference type="GO" id="GO:0035861">
    <property type="term" value="C:site of double-strand break"/>
    <property type="evidence" value="ECO:0007669"/>
    <property type="project" value="TreeGrafter"/>
</dbReference>
<accession>A0A4C1YVN3</accession>
<reference evidence="1 2" key="1">
    <citation type="journal article" date="2019" name="Commun. Biol.">
        <title>The bagworm genome reveals a unique fibroin gene that provides high tensile strength.</title>
        <authorList>
            <person name="Kono N."/>
            <person name="Nakamura H."/>
            <person name="Ohtoshi R."/>
            <person name="Tomita M."/>
            <person name="Numata K."/>
            <person name="Arakawa K."/>
        </authorList>
    </citation>
    <scope>NUCLEOTIDE SEQUENCE [LARGE SCALE GENOMIC DNA]</scope>
</reference>
<dbReference type="EMBL" id="BGZK01001466">
    <property type="protein sequence ID" value="GBP80521.1"/>
    <property type="molecule type" value="Genomic_DNA"/>
</dbReference>
<dbReference type="InterPro" id="IPR036397">
    <property type="entry name" value="RNaseH_sf"/>
</dbReference>
<dbReference type="STRING" id="151549.A0A4C1YVN3"/>
<dbReference type="GO" id="GO:0003690">
    <property type="term" value="F:double-stranded DNA binding"/>
    <property type="evidence" value="ECO:0007669"/>
    <property type="project" value="TreeGrafter"/>
</dbReference>
<dbReference type="Pfam" id="PF01359">
    <property type="entry name" value="Transposase_1"/>
    <property type="match status" value="1"/>
</dbReference>
<gene>
    <name evidence="1" type="ORF">EVAR_63271_1</name>
</gene>
<dbReference type="AlphaFoldDB" id="A0A4C1YVN3"/>
<dbReference type="GO" id="GO:0005634">
    <property type="term" value="C:nucleus"/>
    <property type="evidence" value="ECO:0007669"/>
    <property type="project" value="TreeGrafter"/>
</dbReference>
<dbReference type="GO" id="GO:0000014">
    <property type="term" value="F:single-stranded DNA endodeoxyribonuclease activity"/>
    <property type="evidence" value="ECO:0007669"/>
    <property type="project" value="TreeGrafter"/>
</dbReference>
<dbReference type="GO" id="GO:0000729">
    <property type="term" value="P:DNA double-strand break processing"/>
    <property type="evidence" value="ECO:0007669"/>
    <property type="project" value="TreeGrafter"/>
</dbReference>
<dbReference type="OrthoDB" id="616263at2759"/>
<dbReference type="GO" id="GO:0000793">
    <property type="term" value="C:condensed chromosome"/>
    <property type="evidence" value="ECO:0007669"/>
    <property type="project" value="TreeGrafter"/>
</dbReference>
<name>A0A4C1YVN3_EUMVA</name>
<dbReference type="PANTHER" id="PTHR46060">
    <property type="entry name" value="MARINER MOS1 TRANSPOSASE-LIKE PROTEIN"/>
    <property type="match status" value="1"/>
</dbReference>
<dbReference type="GO" id="GO:0003697">
    <property type="term" value="F:single-stranded DNA binding"/>
    <property type="evidence" value="ECO:0007669"/>
    <property type="project" value="TreeGrafter"/>
</dbReference>
<sequence>MPISGLTRNKLTLCVCVWKDIIRYKFSPPGKCINSDLYCQQLLKLEQEVMKKRPESINRKGVVFHHDNTRPRTFLAAQRILKKFGWEVSMHSPYRPNLAPSDFHLFRSLQNSLDSVRLTSKEDCQNYLSQSIDQKSQNFYSNGIMPSFRMHFRGRNDLPSHQRLCGHRRTLALATPDESPIRCQPLTNRIADAED</sequence>
<dbReference type="InterPro" id="IPR052709">
    <property type="entry name" value="Transposase-MT_Hybrid"/>
</dbReference>
<dbReference type="InterPro" id="IPR001888">
    <property type="entry name" value="Transposase_1"/>
</dbReference>
<dbReference type="GO" id="GO:0044547">
    <property type="term" value="F:DNA topoisomerase binding"/>
    <property type="evidence" value="ECO:0007669"/>
    <property type="project" value="TreeGrafter"/>
</dbReference>
<comment type="caution">
    <text evidence="1">The sequence shown here is derived from an EMBL/GenBank/DDBJ whole genome shotgun (WGS) entry which is preliminary data.</text>
</comment>
<evidence type="ECO:0000313" key="1">
    <source>
        <dbReference type="EMBL" id="GBP80521.1"/>
    </source>
</evidence>
<dbReference type="GO" id="GO:0031297">
    <property type="term" value="P:replication fork processing"/>
    <property type="evidence" value="ECO:0007669"/>
    <property type="project" value="TreeGrafter"/>
</dbReference>
<dbReference type="Gene3D" id="3.30.420.10">
    <property type="entry name" value="Ribonuclease H-like superfamily/Ribonuclease H"/>
    <property type="match status" value="1"/>
</dbReference>
<dbReference type="Proteomes" id="UP000299102">
    <property type="component" value="Unassembled WGS sequence"/>
</dbReference>
<evidence type="ECO:0000313" key="2">
    <source>
        <dbReference type="Proteomes" id="UP000299102"/>
    </source>
</evidence>
<dbReference type="GO" id="GO:0015074">
    <property type="term" value="P:DNA integration"/>
    <property type="evidence" value="ECO:0007669"/>
    <property type="project" value="TreeGrafter"/>
</dbReference>
<dbReference type="GO" id="GO:0046975">
    <property type="term" value="F:histone H3K36 methyltransferase activity"/>
    <property type="evidence" value="ECO:0007669"/>
    <property type="project" value="TreeGrafter"/>
</dbReference>